<dbReference type="Gene3D" id="3.30.200.20">
    <property type="entry name" value="Phosphorylase Kinase, domain 1"/>
    <property type="match status" value="1"/>
</dbReference>
<evidence type="ECO:0000256" key="13">
    <source>
        <dbReference type="ARBA" id="ARBA00022989"/>
    </source>
</evidence>
<dbReference type="GO" id="GO:0005524">
    <property type="term" value="F:ATP binding"/>
    <property type="evidence" value="ECO:0007669"/>
    <property type="project" value="UniProtKB-UniRule"/>
</dbReference>
<feature type="non-terminal residue" evidence="22">
    <location>
        <position position="1"/>
    </location>
</feature>
<keyword evidence="7 20" id="KW-0812">Transmembrane</keyword>
<sequence>CSSLLGNRLTGPIPKEIGNISTLLEFVLEFNQLNGTLPPELGNLTQISRLLFTSNNFTGPIPDSFAQLTTLTDFRIGDNQFTGSIPSYIKNWTNLRKLVVQASGLQGPIPDGISSLTAITDLRITDINGSAAAFPPLSNLDNLQTLLLRSCNITGTLPEYLGQITSLKTLDLSFNKLSGEIPSSYSGLSKVDYMYLTGNLLNGTVPNWMQKSGDIDLSYNNFTVGNSGGVNCQQQSVNLFSTSSNNLGLASCFETYTCPKTFYYVRINCGGEEVNVDGKTTYEADKYLAGAATFIQNTASNWAFSNTGNFMDDNSNNDNYIATNTSVLLMENSELYMKARISSISLTYYGYCLKNGNYTVKLHFAEIIFTSGRNYSSLGRRIFDVYIQGERVLKDFNIENEAGGVGKAIIKNFTSIPVSNALEIRFYWAGKGTTAIPDRGVYGPLISAISVDPEFPVPVEKGNGMSAGAVVGIVVAVVSVIVLVLGILWWKGCLGRKNTMEEVVPTIVLHPRATYFVYKPKATYFVYKVMSQQFGTSLFWTMLLINEASPTDLRGLDMQTGLFTLGQIKAATNNFDAANKIGEGGFGSVYKGLLSDGTIIAVKQLSSKSKQGNREFVNEIGMISALQHPHLVKLYGCCVESNQLLLVYEYMQNNSLARALFGPEEYQIELDWPTRHKICVGIARGLAYLHEESRLKIVHRDIKATNVLLDKDLNPKISDFGLAKLDEEDNTHISTRIAGTFGYMAPEYAMRGYLTDKADVYSFGIVALEIVSGRSNTTYKQKDDFYLLDWALLLKENDGLLDLVDPRLGSDYNKEEVLVMINVALLCTNVSPAVRPSMSSVVSMLEGKTILKGVASNSSVSKDEIVPKATEKQRLYIQEEHTRESQVQNLSLDGPWTASSTSTNDLYPVNFLDSAYLSGRS</sequence>
<dbReference type="InterPro" id="IPR001611">
    <property type="entry name" value="Leu-rich_rpt"/>
</dbReference>
<dbReference type="Gene3D" id="1.10.510.10">
    <property type="entry name" value="Transferase(Phosphotransferase) domain 1"/>
    <property type="match status" value="1"/>
</dbReference>
<keyword evidence="4" id="KW-0597">Phosphoprotein</keyword>
<evidence type="ECO:0000256" key="14">
    <source>
        <dbReference type="ARBA" id="ARBA00023136"/>
    </source>
</evidence>
<reference evidence="22 23" key="1">
    <citation type="submission" date="2023-12" db="EMBL/GenBank/DDBJ databases">
        <title>A high-quality genome assembly for Dillenia turbinata (Dilleniales).</title>
        <authorList>
            <person name="Chanderbali A."/>
        </authorList>
    </citation>
    <scope>NUCLEOTIDE SEQUENCE [LARGE SCALE GENOMIC DNA]</scope>
    <source>
        <strain evidence="22">LSX21</strain>
        <tissue evidence="22">Leaf</tissue>
    </source>
</reference>
<name>A0AAN8VQD1_9MAGN</name>
<evidence type="ECO:0000256" key="8">
    <source>
        <dbReference type="ARBA" id="ARBA00022729"/>
    </source>
</evidence>
<comment type="caution">
    <text evidence="22">The sequence shown here is derived from an EMBL/GenBank/DDBJ whole genome shotgun (WGS) entry which is preliminary data.</text>
</comment>
<keyword evidence="8" id="KW-0732">Signal</keyword>
<dbReference type="PANTHER" id="PTHR48006:SF81">
    <property type="entry name" value="PROTEIN KINASE DOMAIN-CONTAINING PROTEIN"/>
    <property type="match status" value="1"/>
</dbReference>
<dbReference type="PROSITE" id="PS50011">
    <property type="entry name" value="PROTEIN_KINASE_DOM"/>
    <property type="match status" value="1"/>
</dbReference>
<evidence type="ECO:0000256" key="15">
    <source>
        <dbReference type="ARBA" id="ARBA00023170"/>
    </source>
</evidence>
<proteinExistence type="predicted"/>
<dbReference type="EC" id="2.7.11.1" evidence="2"/>
<dbReference type="InterPro" id="IPR017441">
    <property type="entry name" value="Protein_kinase_ATP_BS"/>
</dbReference>
<evidence type="ECO:0000256" key="19">
    <source>
        <dbReference type="PROSITE-ProRule" id="PRU10141"/>
    </source>
</evidence>
<evidence type="ECO:0000256" key="17">
    <source>
        <dbReference type="ARBA" id="ARBA00047899"/>
    </source>
</evidence>
<evidence type="ECO:0000313" key="23">
    <source>
        <dbReference type="Proteomes" id="UP001370490"/>
    </source>
</evidence>
<evidence type="ECO:0000256" key="18">
    <source>
        <dbReference type="ARBA" id="ARBA00048679"/>
    </source>
</evidence>
<dbReference type="FunFam" id="3.30.200.20:FF:000217">
    <property type="entry name" value="probable LRR receptor-like serine/threonine-protein kinase At1g53430"/>
    <property type="match status" value="1"/>
</dbReference>
<keyword evidence="14 20" id="KW-0472">Membrane</keyword>
<keyword evidence="5" id="KW-0433">Leucine-rich repeat</keyword>
<keyword evidence="12 19" id="KW-0067">ATP-binding</keyword>
<comment type="catalytic activity">
    <reaction evidence="17">
        <text>L-threonyl-[protein] + ATP = O-phospho-L-threonyl-[protein] + ADP + H(+)</text>
        <dbReference type="Rhea" id="RHEA:46608"/>
        <dbReference type="Rhea" id="RHEA-COMP:11060"/>
        <dbReference type="Rhea" id="RHEA-COMP:11605"/>
        <dbReference type="ChEBI" id="CHEBI:15378"/>
        <dbReference type="ChEBI" id="CHEBI:30013"/>
        <dbReference type="ChEBI" id="CHEBI:30616"/>
        <dbReference type="ChEBI" id="CHEBI:61977"/>
        <dbReference type="ChEBI" id="CHEBI:456216"/>
        <dbReference type="EC" id="2.7.11.1"/>
    </reaction>
</comment>
<evidence type="ECO:0000256" key="6">
    <source>
        <dbReference type="ARBA" id="ARBA00022679"/>
    </source>
</evidence>
<evidence type="ECO:0000256" key="12">
    <source>
        <dbReference type="ARBA" id="ARBA00022840"/>
    </source>
</evidence>
<evidence type="ECO:0000256" key="2">
    <source>
        <dbReference type="ARBA" id="ARBA00012513"/>
    </source>
</evidence>
<dbReference type="CDD" id="cd14066">
    <property type="entry name" value="STKc_IRAK"/>
    <property type="match status" value="1"/>
</dbReference>
<evidence type="ECO:0000256" key="16">
    <source>
        <dbReference type="ARBA" id="ARBA00023180"/>
    </source>
</evidence>
<evidence type="ECO:0000256" key="5">
    <source>
        <dbReference type="ARBA" id="ARBA00022614"/>
    </source>
</evidence>
<gene>
    <name evidence="22" type="ORF">RJ641_034271</name>
</gene>
<keyword evidence="16" id="KW-0325">Glycoprotein</keyword>
<dbReference type="EMBL" id="JBAMMX010000008">
    <property type="protein sequence ID" value="KAK6934116.1"/>
    <property type="molecule type" value="Genomic_DNA"/>
</dbReference>
<dbReference type="InterPro" id="IPR001245">
    <property type="entry name" value="Ser-Thr/Tyr_kinase_cat_dom"/>
</dbReference>
<evidence type="ECO:0000256" key="9">
    <source>
        <dbReference type="ARBA" id="ARBA00022737"/>
    </source>
</evidence>
<keyword evidence="11" id="KW-0418">Kinase</keyword>
<feature type="binding site" evidence="19">
    <location>
        <position position="603"/>
    </location>
    <ligand>
        <name>ATP</name>
        <dbReference type="ChEBI" id="CHEBI:30616"/>
    </ligand>
</feature>
<keyword evidence="13 20" id="KW-1133">Transmembrane helix</keyword>
<feature type="transmembrane region" description="Helical" evidence="20">
    <location>
        <begin position="467"/>
        <end position="490"/>
    </location>
</feature>
<protein>
    <recommendedName>
        <fullName evidence="2">non-specific serine/threonine protein kinase</fullName>
        <ecNumber evidence="2">2.7.11.1</ecNumber>
    </recommendedName>
</protein>
<dbReference type="InterPro" id="IPR051824">
    <property type="entry name" value="LRR_Rcpt-Like_S/T_Kinase"/>
</dbReference>
<keyword evidence="23" id="KW-1185">Reference proteome</keyword>
<evidence type="ECO:0000256" key="4">
    <source>
        <dbReference type="ARBA" id="ARBA00022553"/>
    </source>
</evidence>
<dbReference type="FunFam" id="1.10.510.10:FF:000044">
    <property type="entry name" value="Putative LRR receptor-like serine/threonine-protein kinase"/>
    <property type="match status" value="1"/>
</dbReference>
<evidence type="ECO:0000256" key="3">
    <source>
        <dbReference type="ARBA" id="ARBA00022527"/>
    </source>
</evidence>
<dbReference type="Gene3D" id="3.80.10.10">
    <property type="entry name" value="Ribonuclease Inhibitor"/>
    <property type="match status" value="2"/>
</dbReference>
<dbReference type="AlphaFoldDB" id="A0AAN8VQD1"/>
<dbReference type="PANTHER" id="PTHR48006">
    <property type="entry name" value="LEUCINE-RICH REPEAT-CONTAINING PROTEIN DDB_G0281931-RELATED"/>
    <property type="match status" value="1"/>
</dbReference>
<dbReference type="GO" id="GO:0004674">
    <property type="term" value="F:protein serine/threonine kinase activity"/>
    <property type="evidence" value="ECO:0007669"/>
    <property type="project" value="UniProtKB-KW"/>
</dbReference>
<dbReference type="Gene3D" id="2.60.120.430">
    <property type="entry name" value="Galactose-binding lectin"/>
    <property type="match status" value="1"/>
</dbReference>
<keyword evidence="9" id="KW-0677">Repeat</keyword>
<dbReference type="FunFam" id="2.60.120.430:FF:000004">
    <property type="entry name" value="Putative leucine-rich repeat receptor-like serine/threonine-protein kinase"/>
    <property type="match status" value="1"/>
</dbReference>
<dbReference type="InterPro" id="IPR021720">
    <property type="entry name" value="Malectin_dom"/>
</dbReference>
<dbReference type="InterPro" id="IPR008271">
    <property type="entry name" value="Ser/Thr_kinase_AS"/>
</dbReference>
<keyword evidence="6" id="KW-0808">Transferase</keyword>
<evidence type="ECO:0000256" key="10">
    <source>
        <dbReference type="ARBA" id="ARBA00022741"/>
    </source>
</evidence>
<dbReference type="InterPro" id="IPR032675">
    <property type="entry name" value="LRR_dom_sf"/>
</dbReference>
<dbReference type="GO" id="GO:0016020">
    <property type="term" value="C:membrane"/>
    <property type="evidence" value="ECO:0007669"/>
    <property type="project" value="UniProtKB-SubCell"/>
</dbReference>
<dbReference type="Proteomes" id="UP001370490">
    <property type="component" value="Unassembled WGS sequence"/>
</dbReference>
<evidence type="ECO:0000256" key="11">
    <source>
        <dbReference type="ARBA" id="ARBA00022777"/>
    </source>
</evidence>
<keyword evidence="10 19" id="KW-0547">Nucleotide-binding</keyword>
<dbReference type="InterPro" id="IPR000719">
    <property type="entry name" value="Prot_kinase_dom"/>
</dbReference>
<keyword evidence="3" id="KW-0723">Serine/threonine-protein kinase</keyword>
<dbReference type="PROSITE" id="PS00108">
    <property type="entry name" value="PROTEIN_KINASE_ST"/>
    <property type="match status" value="1"/>
</dbReference>
<evidence type="ECO:0000256" key="7">
    <source>
        <dbReference type="ARBA" id="ARBA00022692"/>
    </source>
</evidence>
<dbReference type="SMART" id="SM00220">
    <property type="entry name" value="S_TKc"/>
    <property type="match status" value="1"/>
</dbReference>
<dbReference type="Pfam" id="PF07714">
    <property type="entry name" value="PK_Tyr_Ser-Thr"/>
    <property type="match status" value="1"/>
</dbReference>
<keyword evidence="15" id="KW-0675">Receptor</keyword>
<dbReference type="Pfam" id="PF13855">
    <property type="entry name" value="LRR_8"/>
    <property type="match status" value="1"/>
</dbReference>
<evidence type="ECO:0000256" key="20">
    <source>
        <dbReference type="SAM" id="Phobius"/>
    </source>
</evidence>
<evidence type="ECO:0000256" key="1">
    <source>
        <dbReference type="ARBA" id="ARBA00004479"/>
    </source>
</evidence>
<dbReference type="SUPFAM" id="SSF52058">
    <property type="entry name" value="L domain-like"/>
    <property type="match status" value="1"/>
</dbReference>
<dbReference type="FunFam" id="3.80.10.10:FF:001070">
    <property type="entry name" value="Leucine-rich repeat transmembrane protein kinase"/>
    <property type="match status" value="1"/>
</dbReference>
<organism evidence="22 23">
    <name type="scientific">Dillenia turbinata</name>
    <dbReference type="NCBI Taxonomy" id="194707"/>
    <lineage>
        <taxon>Eukaryota</taxon>
        <taxon>Viridiplantae</taxon>
        <taxon>Streptophyta</taxon>
        <taxon>Embryophyta</taxon>
        <taxon>Tracheophyta</taxon>
        <taxon>Spermatophyta</taxon>
        <taxon>Magnoliopsida</taxon>
        <taxon>eudicotyledons</taxon>
        <taxon>Gunneridae</taxon>
        <taxon>Pentapetalae</taxon>
        <taxon>Dilleniales</taxon>
        <taxon>Dilleniaceae</taxon>
        <taxon>Dillenia</taxon>
    </lineage>
</organism>
<comment type="catalytic activity">
    <reaction evidence="18">
        <text>L-seryl-[protein] + ATP = O-phospho-L-seryl-[protein] + ADP + H(+)</text>
        <dbReference type="Rhea" id="RHEA:17989"/>
        <dbReference type="Rhea" id="RHEA-COMP:9863"/>
        <dbReference type="Rhea" id="RHEA-COMP:11604"/>
        <dbReference type="ChEBI" id="CHEBI:15378"/>
        <dbReference type="ChEBI" id="CHEBI:29999"/>
        <dbReference type="ChEBI" id="CHEBI:30616"/>
        <dbReference type="ChEBI" id="CHEBI:83421"/>
        <dbReference type="ChEBI" id="CHEBI:456216"/>
        <dbReference type="EC" id="2.7.11.1"/>
    </reaction>
</comment>
<evidence type="ECO:0000313" key="22">
    <source>
        <dbReference type="EMBL" id="KAK6934116.1"/>
    </source>
</evidence>
<dbReference type="Pfam" id="PF11721">
    <property type="entry name" value="Malectin"/>
    <property type="match status" value="1"/>
</dbReference>
<dbReference type="InterPro" id="IPR011009">
    <property type="entry name" value="Kinase-like_dom_sf"/>
</dbReference>
<comment type="subcellular location">
    <subcellularLocation>
        <location evidence="1">Membrane</location>
        <topology evidence="1">Single-pass type I membrane protein</topology>
    </subcellularLocation>
</comment>
<accession>A0AAN8VQD1</accession>
<feature type="domain" description="Protein kinase" evidence="21">
    <location>
        <begin position="575"/>
        <end position="851"/>
    </location>
</feature>
<evidence type="ECO:0000259" key="21">
    <source>
        <dbReference type="PROSITE" id="PS50011"/>
    </source>
</evidence>
<dbReference type="SUPFAM" id="SSF56112">
    <property type="entry name" value="Protein kinase-like (PK-like)"/>
    <property type="match status" value="1"/>
</dbReference>
<dbReference type="PROSITE" id="PS00107">
    <property type="entry name" value="PROTEIN_KINASE_ATP"/>
    <property type="match status" value="1"/>
</dbReference>